<reference evidence="2 3" key="1">
    <citation type="submission" date="2021-06" db="EMBL/GenBank/DDBJ databases">
        <title>Caerostris extrusa draft genome.</title>
        <authorList>
            <person name="Kono N."/>
            <person name="Arakawa K."/>
        </authorList>
    </citation>
    <scope>NUCLEOTIDE SEQUENCE [LARGE SCALE GENOMIC DNA]</scope>
</reference>
<proteinExistence type="predicted"/>
<accession>A0AAV4PBF6</accession>
<keyword evidence="1" id="KW-0812">Transmembrane</keyword>
<feature type="transmembrane region" description="Helical" evidence="1">
    <location>
        <begin position="65"/>
        <end position="86"/>
    </location>
</feature>
<evidence type="ECO:0000313" key="2">
    <source>
        <dbReference type="EMBL" id="GIX94697.1"/>
    </source>
</evidence>
<evidence type="ECO:0000256" key="1">
    <source>
        <dbReference type="SAM" id="Phobius"/>
    </source>
</evidence>
<keyword evidence="1" id="KW-0472">Membrane</keyword>
<dbReference type="Proteomes" id="UP001054945">
    <property type="component" value="Unassembled WGS sequence"/>
</dbReference>
<evidence type="ECO:0000313" key="3">
    <source>
        <dbReference type="Proteomes" id="UP001054945"/>
    </source>
</evidence>
<protein>
    <submittedName>
        <fullName evidence="2">Uncharacterized protein</fullName>
    </submittedName>
</protein>
<comment type="caution">
    <text evidence="2">The sequence shown here is derived from an EMBL/GenBank/DDBJ whole genome shotgun (WGS) entry which is preliminary data.</text>
</comment>
<name>A0AAV4PBF6_CAEEX</name>
<sequence>MLFGRSWEESHYRLGNTRIWFLPRKEDLEMILRHLLLRRNHNNPDSVFCCGAQLFKWPVSSHQPFALDFLPGITFFFFFYKIRFALGIGMGKLPSRYWEKGGAEEPIKGAFQKRGPLP</sequence>
<keyword evidence="1" id="KW-1133">Transmembrane helix</keyword>
<dbReference type="AlphaFoldDB" id="A0AAV4PBF6"/>
<dbReference type="EMBL" id="BPLR01004408">
    <property type="protein sequence ID" value="GIX94697.1"/>
    <property type="molecule type" value="Genomic_DNA"/>
</dbReference>
<organism evidence="2 3">
    <name type="scientific">Caerostris extrusa</name>
    <name type="common">Bark spider</name>
    <name type="synonym">Caerostris bankana</name>
    <dbReference type="NCBI Taxonomy" id="172846"/>
    <lineage>
        <taxon>Eukaryota</taxon>
        <taxon>Metazoa</taxon>
        <taxon>Ecdysozoa</taxon>
        <taxon>Arthropoda</taxon>
        <taxon>Chelicerata</taxon>
        <taxon>Arachnida</taxon>
        <taxon>Araneae</taxon>
        <taxon>Araneomorphae</taxon>
        <taxon>Entelegynae</taxon>
        <taxon>Araneoidea</taxon>
        <taxon>Araneidae</taxon>
        <taxon>Caerostris</taxon>
    </lineage>
</organism>
<gene>
    <name evidence="2" type="ORF">CEXT_276481</name>
</gene>
<keyword evidence="3" id="KW-1185">Reference proteome</keyword>